<dbReference type="EMBL" id="NKCI01000278">
    <property type="protein sequence ID" value="RSL44880.1"/>
    <property type="molecule type" value="Genomic_DNA"/>
</dbReference>
<evidence type="ECO:0000313" key="1">
    <source>
        <dbReference type="EMBL" id="RSL44880.1"/>
    </source>
</evidence>
<keyword evidence="2" id="KW-1185">Reference proteome</keyword>
<reference evidence="1 2" key="1">
    <citation type="submission" date="2017-06" db="EMBL/GenBank/DDBJ databases">
        <title>Comparative genomic analysis of Ambrosia Fusariam Clade fungi.</title>
        <authorList>
            <person name="Stajich J.E."/>
            <person name="Carrillo J."/>
            <person name="Kijimoto T."/>
            <person name="Eskalen A."/>
            <person name="O'Donnell K."/>
            <person name="Kasson M."/>
        </authorList>
    </citation>
    <scope>NUCLEOTIDE SEQUENCE [LARGE SCALE GENOMIC DNA]</scope>
    <source>
        <strain evidence="1 2">NRRL62584</strain>
    </source>
</reference>
<evidence type="ECO:0000313" key="2">
    <source>
        <dbReference type="Proteomes" id="UP000288168"/>
    </source>
</evidence>
<name>A0A428NVX3_9HYPO</name>
<proteinExistence type="predicted"/>
<protein>
    <submittedName>
        <fullName evidence="1">Uncharacterized protein</fullName>
    </submittedName>
</protein>
<sequence>MCCNPRLSNTGNLRPCELNTPVPSEAEWVSGFPTLQRVLTEIEKAVGGKIEVNKTCGTHVNVSFGDCLEDSDDDRLRTLKRFLTLIRLLEKHLLGFLCPDRENEYGSHLSSDREWQQDDIHATEKDVTLEMADNLPSPLLFGMGHEMELI</sequence>
<comment type="caution">
    <text evidence="1">The sequence shown here is derived from an EMBL/GenBank/DDBJ whole genome shotgun (WGS) entry which is preliminary data.</text>
</comment>
<gene>
    <name evidence="1" type="ORF">CEP54_014502</name>
</gene>
<dbReference type="Proteomes" id="UP000288168">
    <property type="component" value="Unassembled WGS sequence"/>
</dbReference>
<organism evidence="1 2">
    <name type="scientific">Fusarium duplospermum</name>
    <dbReference type="NCBI Taxonomy" id="1325734"/>
    <lineage>
        <taxon>Eukaryota</taxon>
        <taxon>Fungi</taxon>
        <taxon>Dikarya</taxon>
        <taxon>Ascomycota</taxon>
        <taxon>Pezizomycotina</taxon>
        <taxon>Sordariomycetes</taxon>
        <taxon>Hypocreomycetidae</taxon>
        <taxon>Hypocreales</taxon>
        <taxon>Nectriaceae</taxon>
        <taxon>Fusarium</taxon>
        <taxon>Fusarium solani species complex</taxon>
    </lineage>
</organism>
<accession>A0A428NVX3</accession>
<dbReference type="AlphaFoldDB" id="A0A428NVX3"/>